<feature type="region of interest" description="Disordered" evidence="1">
    <location>
        <begin position="1"/>
        <end position="69"/>
    </location>
</feature>
<feature type="compositionally biased region" description="Polar residues" evidence="1">
    <location>
        <begin position="25"/>
        <end position="60"/>
    </location>
</feature>
<dbReference type="AlphaFoldDB" id="A0A433QCG2"/>
<name>A0A433QCG2_9FUNG</name>
<gene>
    <name evidence="2" type="ORF">BC938DRAFT_483204</name>
</gene>
<sequence length="69" mass="7366">MSNPCRKNEYCEEGSTGADGCVPPTSIQFGESTNFTTNKPTENAKSDTASVKSGFTTSTRLARRNSLDA</sequence>
<reference evidence="2 3" key="1">
    <citation type="journal article" date="2018" name="New Phytol.">
        <title>Phylogenomics of Endogonaceae and evolution of mycorrhizas within Mucoromycota.</title>
        <authorList>
            <person name="Chang Y."/>
            <person name="Desiro A."/>
            <person name="Na H."/>
            <person name="Sandor L."/>
            <person name="Lipzen A."/>
            <person name="Clum A."/>
            <person name="Barry K."/>
            <person name="Grigoriev I.V."/>
            <person name="Martin F.M."/>
            <person name="Stajich J.E."/>
            <person name="Smith M.E."/>
            <person name="Bonito G."/>
            <person name="Spatafora J.W."/>
        </authorList>
    </citation>
    <scope>NUCLEOTIDE SEQUENCE [LARGE SCALE GENOMIC DNA]</scope>
    <source>
        <strain evidence="2 3">AD002</strain>
    </source>
</reference>
<accession>A0A433QCG2</accession>
<evidence type="ECO:0000313" key="3">
    <source>
        <dbReference type="Proteomes" id="UP000274822"/>
    </source>
</evidence>
<dbReference type="Proteomes" id="UP000274822">
    <property type="component" value="Unassembled WGS sequence"/>
</dbReference>
<dbReference type="EMBL" id="RBNJ01008310">
    <property type="protein sequence ID" value="RUS27475.1"/>
    <property type="molecule type" value="Genomic_DNA"/>
</dbReference>
<evidence type="ECO:0000313" key="2">
    <source>
        <dbReference type="EMBL" id="RUS27475.1"/>
    </source>
</evidence>
<protein>
    <submittedName>
        <fullName evidence="2">Uncharacterized protein</fullName>
    </submittedName>
</protein>
<keyword evidence="3" id="KW-1185">Reference proteome</keyword>
<evidence type="ECO:0000256" key="1">
    <source>
        <dbReference type="SAM" id="MobiDB-lite"/>
    </source>
</evidence>
<organism evidence="2 3">
    <name type="scientific">Jimgerdemannia flammicorona</name>
    <dbReference type="NCBI Taxonomy" id="994334"/>
    <lineage>
        <taxon>Eukaryota</taxon>
        <taxon>Fungi</taxon>
        <taxon>Fungi incertae sedis</taxon>
        <taxon>Mucoromycota</taxon>
        <taxon>Mucoromycotina</taxon>
        <taxon>Endogonomycetes</taxon>
        <taxon>Endogonales</taxon>
        <taxon>Endogonaceae</taxon>
        <taxon>Jimgerdemannia</taxon>
    </lineage>
</organism>
<comment type="caution">
    <text evidence="2">The sequence shown here is derived from an EMBL/GenBank/DDBJ whole genome shotgun (WGS) entry which is preliminary data.</text>
</comment>
<proteinExistence type="predicted"/>
<feature type="compositionally biased region" description="Basic and acidic residues" evidence="1">
    <location>
        <begin position="1"/>
        <end position="10"/>
    </location>
</feature>